<dbReference type="VEuPathDB" id="FungiDB:MAPG_01762"/>
<dbReference type="AlphaFoldDB" id="A0A0C4DPJ4"/>
<dbReference type="OrthoDB" id="5242705at2759"/>
<organism evidence="3 4">
    <name type="scientific">Magnaporthiopsis poae (strain ATCC 64411 / 73-15)</name>
    <name type="common">Kentucky bluegrass fungus</name>
    <name type="synonym">Magnaporthe poae</name>
    <dbReference type="NCBI Taxonomy" id="644358"/>
    <lineage>
        <taxon>Eukaryota</taxon>
        <taxon>Fungi</taxon>
        <taxon>Dikarya</taxon>
        <taxon>Ascomycota</taxon>
        <taxon>Pezizomycotina</taxon>
        <taxon>Sordariomycetes</taxon>
        <taxon>Sordariomycetidae</taxon>
        <taxon>Magnaporthales</taxon>
        <taxon>Magnaporthaceae</taxon>
        <taxon>Magnaporthiopsis</taxon>
    </lineage>
</organism>
<gene>
    <name evidence="2" type="ORF">MAPG_01762</name>
</gene>
<keyword evidence="4" id="KW-1185">Reference proteome</keyword>
<dbReference type="eggNOG" id="ENOG502RN99">
    <property type="taxonomic scope" value="Eukaryota"/>
</dbReference>
<protein>
    <submittedName>
        <fullName evidence="2 3">Uncharacterized protein</fullName>
    </submittedName>
</protein>
<evidence type="ECO:0000256" key="1">
    <source>
        <dbReference type="SAM" id="MobiDB-lite"/>
    </source>
</evidence>
<reference evidence="3" key="4">
    <citation type="journal article" date="2015" name="G3 (Bethesda)">
        <title>Genome sequences of three phytopathogenic species of the Magnaporthaceae family of fungi.</title>
        <authorList>
            <person name="Okagaki L.H."/>
            <person name="Nunes C.C."/>
            <person name="Sailsbery J."/>
            <person name="Clay B."/>
            <person name="Brown D."/>
            <person name="John T."/>
            <person name="Oh Y."/>
            <person name="Young N."/>
            <person name="Fitzgerald M."/>
            <person name="Haas B.J."/>
            <person name="Zeng Q."/>
            <person name="Young S."/>
            <person name="Adiconis X."/>
            <person name="Fan L."/>
            <person name="Levin J.Z."/>
            <person name="Mitchell T.K."/>
            <person name="Okubara P.A."/>
            <person name="Farman M.L."/>
            <person name="Kohn L.M."/>
            <person name="Birren B."/>
            <person name="Ma L.-J."/>
            <person name="Dean R.A."/>
        </authorList>
    </citation>
    <scope>NUCLEOTIDE SEQUENCE</scope>
    <source>
        <strain evidence="3">ATCC 64411 / 73-15</strain>
    </source>
</reference>
<sequence>MATAAMLAVMIVQGYLEPGQPTWKSSILPLLLYGLQGPASAASGGEEDKDGGSGDSQRPELLDLRGVEGISKMVPARFDRDERAFVTAAEWPEVDAELVDRGGRIRVARLSQDSLLQSR</sequence>
<reference evidence="2" key="3">
    <citation type="submission" date="2011-03" db="EMBL/GenBank/DDBJ databases">
        <title>Annotation of Magnaporthe poae ATCC 64411.</title>
        <authorList>
            <person name="Ma L.-J."/>
            <person name="Dead R."/>
            <person name="Young S.K."/>
            <person name="Zeng Q."/>
            <person name="Gargeya S."/>
            <person name="Fitzgerald M."/>
            <person name="Haas B."/>
            <person name="Abouelleil A."/>
            <person name="Alvarado L."/>
            <person name="Arachchi H.M."/>
            <person name="Berlin A."/>
            <person name="Brown A."/>
            <person name="Chapman S.B."/>
            <person name="Chen Z."/>
            <person name="Dunbar C."/>
            <person name="Freedman E."/>
            <person name="Gearin G."/>
            <person name="Gellesch M."/>
            <person name="Goldberg J."/>
            <person name="Griggs A."/>
            <person name="Gujja S."/>
            <person name="Heiman D."/>
            <person name="Howarth C."/>
            <person name="Larson L."/>
            <person name="Lui A."/>
            <person name="MacDonald P.J.P."/>
            <person name="Mehta T."/>
            <person name="Montmayeur A."/>
            <person name="Murphy C."/>
            <person name="Neiman D."/>
            <person name="Pearson M."/>
            <person name="Priest M."/>
            <person name="Roberts A."/>
            <person name="Saif S."/>
            <person name="Shea T."/>
            <person name="Shenoy N."/>
            <person name="Sisk P."/>
            <person name="Stolte C."/>
            <person name="Sykes S."/>
            <person name="Yandava C."/>
            <person name="Wortman J."/>
            <person name="Nusbaum C."/>
            <person name="Birren B."/>
        </authorList>
    </citation>
    <scope>NUCLEOTIDE SEQUENCE</scope>
    <source>
        <strain evidence="2">ATCC 64411</strain>
    </source>
</reference>
<evidence type="ECO:0000313" key="2">
    <source>
        <dbReference type="EMBL" id="KLU82693.1"/>
    </source>
</evidence>
<dbReference type="Proteomes" id="UP000011715">
    <property type="component" value="Unassembled WGS sequence"/>
</dbReference>
<reference evidence="3" key="5">
    <citation type="submission" date="2015-06" db="UniProtKB">
        <authorList>
            <consortium name="EnsemblFungi"/>
        </authorList>
    </citation>
    <scope>IDENTIFICATION</scope>
    <source>
        <strain evidence="3">ATCC 64411</strain>
    </source>
</reference>
<reference evidence="2" key="1">
    <citation type="submission" date="2010-05" db="EMBL/GenBank/DDBJ databases">
        <title>The Genome Sequence of Magnaporthe poae strain ATCC 64411.</title>
        <authorList>
            <consortium name="The Broad Institute Genome Sequencing Platform"/>
            <consortium name="Broad Institute Genome Sequencing Center for Infectious Disease"/>
            <person name="Ma L.-J."/>
            <person name="Dead R."/>
            <person name="Young S."/>
            <person name="Zeng Q."/>
            <person name="Koehrsen M."/>
            <person name="Alvarado L."/>
            <person name="Berlin A."/>
            <person name="Chapman S.B."/>
            <person name="Chen Z."/>
            <person name="Freedman E."/>
            <person name="Gellesch M."/>
            <person name="Goldberg J."/>
            <person name="Griggs A."/>
            <person name="Gujja S."/>
            <person name="Heilman E.R."/>
            <person name="Heiman D."/>
            <person name="Hepburn T."/>
            <person name="Howarth C."/>
            <person name="Jen D."/>
            <person name="Larson L."/>
            <person name="Mehta T."/>
            <person name="Neiman D."/>
            <person name="Pearson M."/>
            <person name="Roberts A."/>
            <person name="Saif S."/>
            <person name="Shea T."/>
            <person name="Shenoy N."/>
            <person name="Sisk P."/>
            <person name="Stolte C."/>
            <person name="Sykes S."/>
            <person name="Walk T."/>
            <person name="White J."/>
            <person name="Yandava C."/>
            <person name="Haas B."/>
            <person name="Nusbaum C."/>
            <person name="Birren B."/>
        </authorList>
    </citation>
    <scope>NUCLEOTIDE SEQUENCE</scope>
    <source>
        <strain evidence="2">ATCC 64411</strain>
    </source>
</reference>
<name>A0A0C4DPJ4_MAGP6</name>
<evidence type="ECO:0000313" key="4">
    <source>
        <dbReference type="Proteomes" id="UP000011715"/>
    </source>
</evidence>
<feature type="region of interest" description="Disordered" evidence="1">
    <location>
        <begin position="39"/>
        <end position="62"/>
    </location>
</feature>
<proteinExistence type="predicted"/>
<dbReference type="EMBL" id="ADBL01000434">
    <property type="status" value="NOT_ANNOTATED_CDS"/>
    <property type="molecule type" value="Genomic_DNA"/>
</dbReference>
<dbReference type="EMBL" id="GL876966">
    <property type="protein sequence ID" value="KLU82693.1"/>
    <property type="molecule type" value="Genomic_DNA"/>
</dbReference>
<evidence type="ECO:0000313" key="3">
    <source>
        <dbReference type="EnsemblFungi" id="MAPG_01762T0"/>
    </source>
</evidence>
<accession>A0A0C4DPJ4</accession>
<reference evidence="4" key="2">
    <citation type="submission" date="2010-05" db="EMBL/GenBank/DDBJ databases">
        <title>The genome sequence of Magnaporthe poae strain ATCC 64411.</title>
        <authorList>
            <person name="Ma L.-J."/>
            <person name="Dead R."/>
            <person name="Young S."/>
            <person name="Zeng Q."/>
            <person name="Koehrsen M."/>
            <person name="Alvarado L."/>
            <person name="Berlin A."/>
            <person name="Chapman S.B."/>
            <person name="Chen Z."/>
            <person name="Freedman E."/>
            <person name="Gellesch M."/>
            <person name="Goldberg J."/>
            <person name="Griggs A."/>
            <person name="Gujja S."/>
            <person name="Heilman E.R."/>
            <person name="Heiman D."/>
            <person name="Hepburn T."/>
            <person name="Howarth C."/>
            <person name="Jen D."/>
            <person name="Larson L."/>
            <person name="Mehta T."/>
            <person name="Neiman D."/>
            <person name="Pearson M."/>
            <person name="Roberts A."/>
            <person name="Saif S."/>
            <person name="Shea T."/>
            <person name="Shenoy N."/>
            <person name="Sisk P."/>
            <person name="Stolte C."/>
            <person name="Sykes S."/>
            <person name="Walk T."/>
            <person name="White J."/>
            <person name="Yandava C."/>
            <person name="Haas B."/>
            <person name="Nusbaum C."/>
            <person name="Birren B."/>
        </authorList>
    </citation>
    <scope>NUCLEOTIDE SEQUENCE [LARGE SCALE GENOMIC DNA]</scope>
    <source>
        <strain evidence="4">ATCC 64411 / 73-15</strain>
    </source>
</reference>
<dbReference type="EnsemblFungi" id="MAPG_01762T0">
    <property type="protein sequence ID" value="MAPG_01762T0"/>
    <property type="gene ID" value="MAPG_01762"/>
</dbReference>